<dbReference type="OrthoDB" id="9811523at2"/>
<dbReference type="EMBL" id="CP063356">
    <property type="protein sequence ID" value="QOY35271.1"/>
    <property type="molecule type" value="Genomic_DNA"/>
</dbReference>
<dbReference type="KEGG" id="aia:AWH56_021665"/>
<dbReference type="InterPro" id="IPR016181">
    <property type="entry name" value="Acyl_CoA_acyltransferase"/>
</dbReference>
<keyword evidence="4" id="KW-1185">Reference proteome</keyword>
<dbReference type="PROSITE" id="PS51186">
    <property type="entry name" value="GNAT"/>
    <property type="match status" value="1"/>
</dbReference>
<organism evidence="2 4">
    <name type="scientific">Anaerobacillus isosaccharinicus</name>
    <dbReference type="NCBI Taxonomy" id="1532552"/>
    <lineage>
        <taxon>Bacteria</taxon>
        <taxon>Bacillati</taxon>
        <taxon>Bacillota</taxon>
        <taxon>Bacilli</taxon>
        <taxon>Bacillales</taxon>
        <taxon>Bacillaceae</taxon>
        <taxon>Anaerobacillus</taxon>
    </lineage>
</organism>
<gene>
    <name evidence="2" type="ORF">AWH56_01790</name>
    <name evidence="3" type="ORF">AWH56_021665</name>
</gene>
<dbReference type="EMBL" id="LQXD01000003">
    <property type="protein sequence ID" value="OIJ23207.1"/>
    <property type="molecule type" value="Genomic_DNA"/>
</dbReference>
<evidence type="ECO:0000313" key="2">
    <source>
        <dbReference type="EMBL" id="OIJ23207.1"/>
    </source>
</evidence>
<evidence type="ECO:0000313" key="4">
    <source>
        <dbReference type="Proteomes" id="UP000180175"/>
    </source>
</evidence>
<proteinExistence type="predicted"/>
<name>A0A1S2MH01_9BACI</name>
<dbReference type="RefSeq" id="WP_071315548.1">
    <property type="nucleotide sequence ID" value="NZ_CP063356.2"/>
</dbReference>
<keyword evidence="2" id="KW-0808">Transferase</keyword>
<dbReference type="PANTHER" id="PTHR43792">
    <property type="entry name" value="GNAT FAMILY, PUTATIVE (AFU_ORTHOLOGUE AFUA_3G00765)-RELATED-RELATED"/>
    <property type="match status" value="1"/>
</dbReference>
<dbReference type="SUPFAM" id="SSF55729">
    <property type="entry name" value="Acyl-CoA N-acyltransferases (Nat)"/>
    <property type="match status" value="1"/>
</dbReference>
<dbReference type="Pfam" id="PF13302">
    <property type="entry name" value="Acetyltransf_3"/>
    <property type="match status" value="1"/>
</dbReference>
<evidence type="ECO:0000313" key="3">
    <source>
        <dbReference type="EMBL" id="QOY35271.1"/>
    </source>
</evidence>
<feature type="domain" description="N-acetyltransferase" evidence="1">
    <location>
        <begin position="31"/>
        <end position="174"/>
    </location>
</feature>
<dbReference type="GO" id="GO:0005737">
    <property type="term" value="C:cytoplasm"/>
    <property type="evidence" value="ECO:0007669"/>
    <property type="project" value="TreeGrafter"/>
</dbReference>
<dbReference type="InterPro" id="IPR000182">
    <property type="entry name" value="GNAT_dom"/>
</dbReference>
<reference evidence="3 4" key="2">
    <citation type="journal article" date="2017" name="Genome Announc.">
        <title>Draft Genome Sequences of Four Alkaliphilic Bacteria Belonging to the Anaerobacillus Genus.</title>
        <authorList>
            <person name="Bassil N.M."/>
            <person name="Lloyd J.R."/>
        </authorList>
    </citation>
    <scope>NUCLEOTIDE SEQUENCE [LARGE SCALE GENOMIC DNA]</scope>
    <source>
        <strain evidence="3 4">NB2006</strain>
    </source>
</reference>
<dbReference type="PANTHER" id="PTHR43792:SF9">
    <property type="entry name" value="RIBOSOMAL-PROTEIN-ALANINE ACETYLTRANSFERASE"/>
    <property type="match status" value="1"/>
</dbReference>
<evidence type="ECO:0000259" key="1">
    <source>
        <dbReference type="PROSITE" id="PS51186"/>
    </source>
</evidence>
<dbReference type="Proteomes" id="UP000180175">
    <property type="component" value="Chromosome"/>
</dbReference>
<accession>A0A1S2MH01</accession>
<reference evidence="3" key="4">
    <citation type="submission" date="2020-10" db="EMBL/GenBank/DDBJ databases">
        <authorList>
            <person name="Bassil N.M."/>
            <person name="Lloyd J.R."/>
        </authorList>
    </citation>
    <scope>NUCLEOTIDE SEQUENCE</scope>
    <source>
        <strain evidence="3">NB2006</strain>
    </source>
</reference>
<dbReference type="Gene3D" id="3.40.630.30">
    <property type="match status" value="1"/>
</dbReference>
<dbReference type="AlphaFoldDB" id="A0A1S2MH01"/>
<sequence length="174" mass="20494">MFYNKIETERLVLKNIDRGDREFIFSQFSDDDINTYLFDAEPLTNISEADDIIEFYLQPEPRPQHRWILIRKVDGVKMGTCGFHCWSIEDSKVEIGYDLKREFSGNGYMVEALKGIIEFAKNFMDLKEINACIYTENHKSINLAEKLGFVRTGSKYELFRGEKYLHSIYSLYLK</sequence>
<dbReference type="InterPro" id="IPR051531">
    <property type="entry name" value="N-acetyltransferase"/>
</dbReference>
<reference evidence="3 4" key="3">
    <citation type="journal article" date="2019" name="Int. J. Syst. Evol. Microbiol.">
        <title>Anaerobacillus isosaccharinicus sp. nov., an alkaliphilic bacterium which degrades isosaccharinic acid.</title>
        <authorList>
            <person name="Bassil N.M."/>
            <person name="Lloyd J.R."/>
        </authorList>
    </citation>
    <scope>NUCLEOTIDE SEQUENCE [LARGE SCALE GENOMIC DNA]</scope>
    <source>
        <strain evidence="3 4">NB2006</strain>
    </source>
</reference>
<reference evidence="2 4" key="1">
    <citation type="submission" date="2016-10" db="EMBL/GenBank/DDBJ databases">
        <title>Draft genome sequences of four alkaliphilic bacteria belonging to the Anaerobacillus genus.</title>
        <authorList>
            <person name="Bassil N.M."/>
            <person name="Lloyd J.R."/>
        </authorList>
    </citation>
    <scope>NUCLEOTIDE SEQUENCE [LARGE SCALE GENOMIC DNA]</scope>
    <source>
        <strain evidence="2 4">NB2006</strain>
    </source>
</reference>
<protein>
    <submittedName>
        <fullName evidence="2">GNAT family N-acetyltransferase</fullName>
    </submittedName>
</protein>
<dbReference type="GO" id="GO:0008999">
    <property type="term" value="F:protein-N-terminal-alanine acetyltransferase activity"/>
    <property type="evidence" value="ECO:0007669"/>
    <property type="project" value="TreeGrafter"/>
</dbReference>